<evidence type="ECO:0000313" key="2">
    <source>
        <dbReference type="Proteomes" id="UP001063228"/>
    </source>
</evidence>
<gene>
    <name evidence="1" type="ORF">K3169_14095</name>
</gene>
<dbReference type="RefSeq" id="WP_263272070.1">
    <property type="nucleotide sequence ID" value="NZ_CP081201.1"/>
</dbReference>
<keyword evidence="2" id="KW-1185">Reference proteome</keyword>
<proteinExistence type="predicted"/>
<sequence>MTFGVRTWNAKGDLEMDTDSFTYQVIHNQVYQLNGTNAFSISIPGFNTSNCVATVLPISSSNSGLAKGAMPFVSVASGSVSVSSRNPQEPNADSVYGSQIQFRLLVMRYKN</sequence>
<dbReference type="EMBL" id="CP081201">
    <property type="protein sequence ID" value="UXZ98916.1"/>
    <property type="molecule type" value="Genomic_DNA"/>
</dbReference>
<reference evidence="1" key="1">
    <citation type="submission" date="2021-08" db="EMBL/GenBank/DDBJ databases">
        <title>Complete genome sequence of Pseudomonas phytophila.</title>
        <authorList>
            <person name="Weir B.S."/>
            <person name="Templeton M.D."/>
            <person name="Arshed S."/>
            <person name="Andersen M.T."/>
            <person name="Jayaraman J."/>
        </authorList>
    </citation>
    <scope>NUCLEOTIDE SEQUENCE</scope>
    <source>
        <strain evidence="1">ICMP 23753</strain>
    </source>
</reference>
<protein>
    <submittedName>
        <fullName evidence="1">Uncharacterized protein</fullName>
    </submittedName>
</protein>
<dbReference type="Proteomes" id="UP001063228">
    <property type="component" value="Chromosome"/>
</dbReference>
<accession>A0ABY6FN06</accession>
<organism evidence="1 2">
    <name type="scientific">Pseudomonas phytophila</name>
    <dbReference type="NCBI Taxonomy" id="2867264"/>
    <lineage>
        <taxon>Bacteria</taxon>
        <taxon>Pseudomonadati</taxon>
        <taxon>Pseudomonadota</taxon>
        <taxon>Gammaproteobacteria</taxon>
        <taxon>Pseudomonadales</taxon>
        <taxon>Pseudomonadaceae</taxon>
        <taxon>Pseudomonas</taxon>
    </lineage>
</organism>
<name>A0ABY6FN06_9PSED</name>
<evidence type="ECO:0000313" key="1">
    <source>
        <dbReference type="EMBL" id="UXZ98916.1"/>
    </source>
</evidence>